<comment type="caution">
    <text evidence="1">The sequence shown here is derived from an EMBL/GenBank/DDBJ whole genome shotgun (WGS) entry which is preliminary data.</text>
</comment>
<dbReference type="EMBL" id="CAKOFQ010008364">
    <property type="protein sequence ID" value="CAH2013698.1"/>
    <property type="molecule type" value="Genomic_DNA"/>
</dbReference>
<reference evidence="1" key="1">
    <citation type="submission" date="2022-03" db="EMBL/GenBank/DDBJ databases">
        <authorList>
            <person name="Sayadi A."/>
        </authorList>
    </citation>
    <scope>NUCLEOTIDE SEQUENCE</scope>
</reference>
<proteinExistence type="predicted"/>
<dbReference type="AlphaFoldDB" id="A0A9P0MK80"/>
<name>A0A9P0MK80_ACAOB</name>
<dbReference type="OrthoDB" id="6771791at2759"/>
<accession>A0A9P0MK80</accession>
<sequence>MSIVLRYCYQKHNYDDFMGFVDCYSNFDEDTMEPKLTGQIIAQTVKHFIKTKTMCGHWY</sequence>
<protein>
    <submittedName>
        <fullName evidence="1">Uncharacterized protein</fullName>
    </submittedName>
</protein>
<keyword evidence="2" id="KW-1185">Reference proteome</keyword>
<evidence type="ECO:0000313" key="2">
    <source>
        <dbReference type="Proteomes" id="UP001152888"/>
    </source>
</evidence>
<evidence type="ECO:0000313" key="1">
    <source>
        <dbReference type="EMBL" id="CAH2013698.1"/>
    </source>
</evidence>
<gene>
    <name evidence="1" type="ORF">ACAOBT_LOCUS33624</name>
</gene>
<organism evidence="1 2">
    <name type="scientific">Acanthoscelides obtectus</name>
    <name type="common">Bean weevil</name>
    <name type="synonym">Bruchus obtectus</name>
    <dbReference type="NCBI Taxonomy" id="200917"/>
    <lineage>
        <taxon>Eukaryota</taxon>
        <taxon>Metazoa</taxon>
        <taxon>Ecdysozoa</taxon>
        <taxon>Arthropoda</taxon>
        <taxon>Hexapoda</taxon>
        <taxon>Insecta</taxon>
        <taxon>Pterygota</taxon>
        <taxon>Neoptera</taxon>
        <taxon>Endopterygota</taxon>
        <taxon>Coleoptera</taxon>
        <taxon>Polyphaga</taxon>
        <taxon>Cucujiformia</taxon>
        <taxon>Chrysomeloidea</taxon>
        <taxon>Chrysomelidae</taxon>
        <taxon>Bruchinae</taxon>
        <taxon>Bruchini</taxon>
        <taxon>Acanthoscelides</taxon>
    </lineage>
</organism>
<dbReference type="Proteomes" id="UP001152888">
    <property type="component" value="Unassembled WGS sequence"/>
</dbReference>